<gene>
    <name evidence="5" type="ORF">g.31478</name>
</gene>
<dbReference type="AlphaFoldDB" id="A0A1B6FQR1"/>
<comment type="similarity">
    <text evidence="1">Belongs to the PhyH family.</text>
</comment>
<dbReference type="EMBL" id="GECZ01017214">
    <property type="protein sequence ID" value="JAS52555.1"/>
    <property type="molecule type" value="Transcribed_RNA"/>
</dbReference>
<evidence type="ECO:0000313" key="5">
    <source>
        <dbReference type="EMBL" id="JAS52555.1"/>
    </source>
</evidence>
<name>A0A1B6FQR1_9HEMI</name>
<dbReference type="EC" id="1.14.11.18" evidence="2"/>
<dbReference type="PANTHER" id="PTHR21308">
    <property type="entry name" value="PHYTANOYL-COA ALPHA-HYDROXYLASE"/>
    <property type="match status" value="1"/>
</dbReference>
<dbReference type="GO" id="GO:0048244">
    <property type="term" value="F:phytanoyl-CoA dioxygenase activity"/>
    <property type="evidence" value="ECO:0007669"/>
    <property type="project" value="UniProtKB-EC"/>
</dbReference>
<dbReference type="Pfam" id="PF05721">
    <property type="entry name" value="PhyH"/>
    <property type="match status" value="1"/>
</dbReference>
<evidence type="ECO:0000256" key="2">
    <source>
        <dbReference type="ARBA" id="ARBA00034809"/>
    </source>
</evidence>
<evidence type="ECO:0000256" key="1">
    <source>
        <dbReference type="ARBA" id="ARBA00005830"/>
    </source>
</evidence>
<dbReference type="SUPFAM" id="SSF51197">
    <property type="entry name" value="Clavaminate synthase-like"/>
    <property type="match status" value="1"/>
</dbReference>
<dbReference type="PANTHER" id="PTHR21308:SF1">
    <property type="entry name" value="PHYTANOYL-COA DIOXYGENASE, PEROXISOMAL"/>
    <property type="match status" value="1"/>
</dbReference>
<dbReference type="InterPro" id="IPR008775">
    <property type="entry name" value="Phytyl_CoA_dOase-like"/>
</dbReference>
<evidence type="ECO:0000256" key="3">
    <source>
        <dbReference type="ARBA" id="ARBA00034921"/>
    </source>
</evidence>
<protein>
    <recommendedName>
        <fullName evidence="2">phytanoyl-CoA dioxygenase</fullName>
        <ecNumber evidence="2">1.14.11.18</ecNumber>
    </recommendedName>
    <alternativeName>
        <fullName evidence="3">Phytanic acid oxidase</fullName>
    </alternativeName>
    <alternativeName>
        <fullName evidence="4">Phytanoyl-CoA alpha-hydroxylase</fullName>
    </alternativeName>
</protein>
<dbReference type="Gene3D" id="2.60.120.620">
    <property type="entry name" value="q2cbj1_9rhob like domain"/>
    <property type="match status" value="1"/>
</dbReference>
<accession>A0A1B6FQR1</accession>
<proteinExistence type="inferred from homology"/>
<evidence type="ECO:0000256" key="4">
    <source>
        <dbReference type="ARBA" id="ARBA00034924"/>
    </source>
</evidence>
<reference evidence="5" key="1">
    <citation type="submission" date="2015-11" db="EMBL/GenBank/DDBJ databases">
        <title>De novo transcriptome assembly of four potential Pierce s Disease insect vectors from Arizona vineyards.</title>
        <authorList>
            <person name="Tassone E.E."/>
        </authorList>
    </citation>
    <scope>NUCLEOTIDE SEQUENCE</scope>
</reference>
<dbReference type="GO" id="GO:0001561">
    <property type="term" value="P:fatty acid alpha-oxidation"/>
    <property type="evidence" value="ECO:0007669"/>
    <property type="project" value="InterPro"/>
</dbReference>
<sequence>MQSTLRLKTVLGHLRVNTVYHEQAEKLSQNSCCASATLIQDKEFQYTRNCSLLSRTEKQFYEDNGYLIVKNLVSGHILDSCRDHFLDLCNGLCPLQGMFLMKEPSLERRGAAGEHLYYKVQDLLYDNIFSRYTALPELLDYVQCFTGPNITAVHSMLINKPPDAQENTVHPLHQDLLYFPFRPADLIVGVWTAMEPVDSDNGCLVVVPGSHKNGKLHRHVTQQFQTGAFKTFYGLKDMQNSEVVPLHMEKGDTVFLHPLLIHGSGPNRSKRFRKAISCHYAASECEIIQVENNAEYKEVARDIETTASKSKGVPFDFATIMKLRCVVVRGSEGFTAL</sequence>
<organism evidence="5">
    <name type="scientific">Cuerna arida</name>
    <dbReference type="NCBI Taxonomy" id="1464854"/>
    <lineage>
        <taxon>Eukaryota</taxon>
        <taxon>Metazoa</taxon>
        <taxon>Ecdysozoa</taxon>
        <taxon>Arthropoda</taxon>
        <taxon>Hexapoda</taxon>
        <taxon>Insecta</taxon>
        <taxon>Pterygota</taxon>
        <taxon>Neoptera</taxon>
        <taxon>Paraneoptera</taxon>
        <taxon>Hemiptera</taxon>
        <taxon>Auchenorrhyncha</taxon>
        <taxon>Membracoidea</taxon>
        <taxon>Cicadellidae</taxon>
        <taxon>Cicadellinae</taxon>
        <taxon>Proconiini</taxon>
        <taxon>Cuerna</taxon>
    </lineage>
</organism>
<dbReference type="InterPro" id="IPR047128">
    <property type="entry name" value="PhyH"/>
</dbReference>